<protein>
    <recommendedName>
        <fullName evidence="3">Suppressor APC domain-containing protein</fullName>
    </recommendedName>
</protein>
<feature type="compositionally biased region" description="Low complexity" evidence="2">
    <location>
        <begin position="456"/>
        <end position="479"/>
    </location>
</feature>
<dbReference type="Gene3D" id="1.10.287.450">
    <property type="entry name" value="Helix hairpin bin"/>
    <property type="match status" value="1"/>
</dbReference>
<feature type="compositionally biased region" description="Pro residues" evidence="2">
    <location>
        <begin position="111"/>
        <end position="127"/>
    </location>
</feature>
<feature type="domain" description="Suppressor APC" evidence="3">
    <location>
        <begin position="13"/>
        <end position="91"/>
    </location>
</feature>
<dbReference type="InterPro" id="IPR026828">
    <property type="entry name" value="SAPC2_1/2"/>
</dbReference>
<evidence type="ECO:0000259" key="3">
    <source>
        <dbReference type="Pfam" id="PF25825"/>
    </source>
</evidence>
<feature type="region of interest" description="Disordered" evidence="2">
    <location>
        <begin position="667"/>
        <end position="694"/>
    </location>
</feature>
<feature type="compositionally biased region" description="Basic and acidic residues" evidence="2">
    <location>
        <begin position="331"/>
        <end position="353"/>
    </location>
</feature>
<feature type="region of interest" description="Disordered" evidence="2">
    <location>
        <begin position="175"/>
        <end position="496"/>
    </location>
</feature>
<evidence type="ECO:0000256" key="2">
    <source>
        <dbReference type="SAM" id="MobiDB-lite"/>
    </source>
</evidence>
<dbReference type="EMBL" id="JAWQEG010000645">
    <property type="protein sequence ID" value="KAK3887195.1"/>
    <property type="molecule type" value="Genomic_DNA"/>
</dbReference>
<comment type="caution">
    <text evidence="4">The sequence shown here is derived from an EMBL/GenBank/DDBJ whole genome shotgun (WGS) entry which is preliminary data.</text>
</comment>
<feature type="compositionally biased region" description="Pro residues" evidence="2">
    <location>
        <begin position="176"/>
        <end position="186"/>
    </location>
</feature>
<name>A0AAE1G8G6_PETCI</name>
<evidence type="ECO:0000313" key="5">
    <source>
        <dbReference type="Proteomes" id="UP001286313"/>
    </source>
</evidence>
<proteinExistence type="predicted"/>
<organism evidence="4 5">
    <name type="scientific">Petrolisthes cinctipes</name>
    <name type="common">Flat porcelain crab</name>
    <dbReference type="NCBI Taxonomy" id="88211"/>
    <lineage>
        <taxon>Eukaryota</taxon>
        <taxon>Metazoa</taxon>
        <taxon>Ecdysozoa</taxon>
        <taxon>Arthropoda</taxon>
        <taxon>Crustacea</taxon>
        <taxon>Multicrustacea</taxon>
        <taxon>Malacostraca</taxon>
        <taxon>Eumalacostraca</taxon>
        <taxon>Eucarida</taxon>
        <taxon>Decapoda</taxon>
        <taxon>Pleocyemata</taxon>
        <taxon>Anomura</taxon>
        <taxon>Galatheoidea</taxon>
        <taxon>Porcellanidae</taxon>
        <taxon>Petrolisthes</taxon>
    </lineage>
</organism>
<dbReference type="PANTHER" id="PTHR14907:SF2">
    <property type="entry name" value="SUPPRESSOR APC DOMAIN-CONTAINING PROTEIN 2"/>
    <property type="match status" value="1"/>
</dbReference>
<sequence length="694" mass="77723">MTATQTGASALDGLPKSFVSSMRTLFDIMDDQRSGFVRFSEIERRWQDDGRQGLPRGVLSSLRKVTPPDGYLSFERFCAGLQISLLRNKMDDRPGEDRGSNMIATLSQPPFQVPPPGPPPQPPPPPLLHNRPPSAPILDQQDGGIQQHMRAPVLAPTSGPGPNHTRAERAISLPQLIPPDPHPPIHPSDSHPPLHRLGKPDIKMGVGGVLGRVGAPPGPPKPPRALDRDTGGTHSLDRNLDGRAHPDHRATHSLDRDRSRDPCPLRDRDRGEAEMRRERGWSLERYLDAPEASSGPAGAGGLGSGAASGGQQGGTGVPLRRAGIRSALQTWHKERTRPEPSNRPDQIRPDPSTHLDPNYVSQREYREARPVAAAGGREDTRDRRRDEESRERRREEEARERRRGEEARERRREEETRERRREEEVRERRREEEVRERRRDGEAVSAGMRGVGDGAGVQQQDPTTSVPSLPSLPSTSTTTAAIHKKSSRKREPRRHTLQNGIDANMLRRLKQLEAERDMLIQGYEVVERARGWYRQQLHGISERIHYLPHSSSHTQEPSLEAQQEKLHFQLARIHEVNSHLQALMDASERGLASHINLAIHSASSHPLPQLSSASAGEAEERERMVVRLKEQNHLLTEEVSNKSERITVLEREKAALLRELFQTRSTTTSNSAHLHHHHHSALHPASAAQDSTFM</sequence>
<feature type="compositionally biased region" description="Gly residues" evidence="2">
    <location>
        <begin position="297"/>
        <end position="316"/>
    </location>
</feature>
<gene>
    <name evidence="4" type="ORF">Pcinc_008676</name>
</gene>
<feature type="region of interest" description="Disordered" evidence="2">
    <location>
        <begin position="90"/>
        <end position="145"/>
    </location>
</feature>
<evidence type="ECO:0000313" key="4">
    <source>
        <dbReference type="EMBL" id="KAK3887195.1"/>
    </source>
</evidence>
<dbReference type="PANTHER" id="PTHR14907">
    <property type="entry name" value="FI14130P"/>
    <property type="match status" value="1"/>
</dbReference>
<dbReference type="AlphaFoldDB" id="A0AAE1G8G6"/>
<feature type="compositionally biased region" description="Basic and acidic residues" evidence="2">
    <location>
        <begin position="224"/>
        <end position="288"/>
    </location>
</feature>
<reference evidence="4" key="1">
    <citation type="submission" date="2023-10" db="EMBL/GenBank/DDBJ databases">
        <title>Genome assemblies of two species of porcelain crab, Petrolisthes cinctipes and Petrolisthes manimaculis (Anomura: Porcellanidae).</title>
        <authorList>
            <person name="Angst P."/>
        </authorList>
    </citation>
    <scope>NUCLEOTIDE SEQUENCE</scope>
    <source>
        <strain evidence="4">PB745_01</strain>
        <tissue evidence="4">Gill</tissue>
    </source>
</reference>
<keyword evidence="5" id="KW-1185">Reference proteome</keyword>
<dbReference type="Proteomes" id="UP001286313">
    <property type="component" value="Unassembled WGS sequence"/>
</dbReference>
<feature type="coiled-coil region" evidence="1">
    <location>
        <begin position="618"/>
        <end position="659"/>
    </location>
</feature>
<dbReference type="InterPro" id="IPR057953">
    <property type="entry name" value="SAPC2_N"/>
</dbReference>
<evidence type="ECO:0000256" key="1">
    <source>
        <dbReference type="SAM" id="Coils"/>
    </source>
</evidence>
<feature type="compositionally biased region" description="Basic and acidic residues" evidence="2">
    <location>
        <begin position="376"/>
        <end position="442"/>
    </location>
</feature>
<dbReference type="Pfam" id="PF11414">
    <property type="entry name" value="Suppressor_APC"/>
    <property type="match status" value="1"/>
</dbReference>
<feature type="compositionally biased region" description="Basic residues" evidence="2">
    <location>
        <begin position="482"/>
        <end position="496"/>
    </location>
</feature>
<accession>A0AAE1G8G6</accession>
<dbReference type="Pfam" id="PF25825">
    <property type="entry name" value="SAPC2_N"/>
    <property type="match status" value="1"/>
</dbReference>
<keyword evidence="1" id="KW-0175">Coiled coil</keyword>
<feature type="compositionally biased region" description="Basic and acidic residues" evidence="2">
    <location>
        <begin position="90"/>
        <end position="99"/>
    </location>
</feature>